<feature type="region of interest" description="Disordered" evidence="1">
    <location>
        <begin position="1"/>
        <end position="37"/>
    </location>
</feature>
<gene>
    <name evidence="2" type="ORF">OEZ85_004331</name>
</gene>
<keyword evidence="3" id="KW-1185">Reference proteome</keyword>
<feature type="region of interest" description="Disordered" evidence="1">
    <location>
        <begin position="707"/>
        <end position="786"/>
    </location>
</feature>
<dbReference type="Proteomes" id="UP001244341">
    <property type="component" value="Chromosome 14b"/>
</dbReference>
<name>A0ABY8UKU1_TETOB</name>
<dbReference type="PANTHER" id="PTHR35381">
    <property type="entry name" value="EF-HAND DOMAIN-CONTAINING PROTEIN"/>
    <property type="match status" value="1"/>
</dbReference>
<protein>
    <recommendedName>
        <fullName evidence="4">PFU domain-containing protein</fullName>
    </recommendedName>
</protein>
<dbReference type="EMBL" id="CP126221">
    <property type="protein sequence ID" value="WIA21974.1"/>
    <property type="molecule type" value="Genomic_DNA"/>
</dbReference>
<organism evidence="2 3">
    <name type="scientific">Tetradesmus obliquus</name>
    <name type="common">Green alga</name>
    <name type="synonym">Acutodesmus obliquus</name>
    <dbReference type="NCBI Taxonomy" id="3088"/>
    <lineage>
        <taxon>Eukaryota</taxon>
        <taxon>Viridiplantae</taxon>
        <taxon>Chlorophyta</taxon>
        <taxon>core chlorophytes</taxon>
        <taxon>Chlorophyceae</taxon>
        <taxon>CS clade</taxon>
        <taxon>Sphaeropleales</taxon>
        <taxon>Scenedesmaceae</taxon>
        <taxon>Tetradesmus</taxon>
    </lineage>
</organism>
<feature type="region of interest" description="Disordered" evidence="1">
    <location>
        <begin position="902"/>
        <end position="1046"/>
    </location>
</feature>
<proteinExistence type="predicted"/>
<feature type="compositionally biased region" description="Low complexity" evidence="1">
    <location>
        <begin position="774"/>
        <end position="783"/>
    </location>
</feature>
<feature type="region of interest" description="Disordered" evidence="1">
    <location>
        <begin position="521"/>
        <end position="565"/>
    </location>
</feature>
<feature type="region of interest" description="Disordered" evidence="1">
    <location>
        <begin position="807"/>
        <end position="847"/>
    </location>
</feature>
<feature type="compositionally biased region" description="Low complexity" evidence="1">
    <location>
        <begin position="807"/>
        <end position="820"/>
    </location>
</feature>
<feature type="compositionally biased region" description="Low complexity" evidence="1">
    <location>
        <begin position="913"/>
        <end position="953"/>
    </location>
</feature>
<evidence type="ECO:0000256" key="1">
    <source>
        <dbReference type="SAM" id="MobiDB-lite"/>
    </source>
</evidence>
<feature type="region of interest" description="Disordered" evidence="1">
    <location>
        <begin position="587"/>
        <end position="607"/>
    </location>
</feature>
<feature type="compositionally biased region" description="Low complexity" evidence="1">
    <location>
        <begin position="967"/>
        <end position="1018"/>
    </location>
</feature>
<reference evidence="2 3" key="1">
    <citation type="submission" date="2023-05" db="EMBL/GenBank/DDBJ databases">
        <title>A 100% complete, gapless, phased diploid assembly of the Scenedesmus obliquus UTEX 3031 genome.</title>
        <authorList>
            <person name="Biondi T.C."/>
            <person name="Hanschen E.R."/>
            <person name="Kwon T."/>
            <person name="Eng W."/>
            <person name="Kruse C.P.S."/>
            <person name="Koehler S.I."/>
            <person name="Kunde Y."/>
            <person name="Gleasner C.D."/>
            <person name="You Mak K.T."/>
            <person name="Polle J."/>
            <person name="Hovde B.T."/>
            <person name="Starkenburg S.R."/>
        </authorList>
    </citation>
    <scope>NUCLEOTIDE SEQUENCE [LARGE SCALE GENOMIC DNA]</scope>
    <source>
        <strain evidence="2 3">DOE0152z</strain>
    </source>
</reference>
<feature type="compositionally biased region" description="Acidic residues" evidence="1">
    <location>
        <begin position="821"/>
        <end position="840"/>
    </location>
</feature>
<dbReference type="PANTHER" id="PTHR35381:SF1">
    <property type="entry name" value="EF-HAND DOMAIN-CONTAINING PROTEIN"/>
    <property type="match status" value="1"/>
</dbReference>
<evidence type="ECO:0008006" key="4">
    <source>
        <dbReference type="Google" id="ProtNLM"/>
    </source>
</evidence>
<evidence type="ECO:0000313" key="2">
    <source>
        <dbReference type="EMBL" id="WIA21974.1"/>
    </source>
</evidence>
<sequence length="1080" mass="117266">MAAVDESSGGASMEEHEMQHEYEEEQHELSDSMGGSVAGRQQPLLLVTTVDIGEGRSDRIEVRLGDVPMDVAREFVIKHGLPPAIIPRLAVHLEDNLAKVAAQKAAAAHARGKMGGSQCSEDELAVFHRLYEQAIALRSKLDQKRDAVKQEEIESIQANKTAMSWISSEMMRDRSSGPFENYGEMLYAESLEAMQRKREKEERRKAEKQIQEVAGATFKPEISRLAQNLWSPHECTTAPAWQRLSKAVKMTKAQERLEMLRREKEADEVKECTFKPQLNNRSERLMTERSQTLRSLNVSAHQQLYQDAVRRQQKMQDYQHWYPEEVTFQPKLHESAMSREFLRKSLGPEGAAMLAASGEERHMALVNRLYASYEKLQNKLSEARSTLTAAVDPATGKKLFHPETGRAPNFARGNAKAGGVGEYLYNLKQQQDDKARAVKEEMERKRVEDAQGNKQSASSKHMVKALQNKRFRQIFDFLDQDCLGSFNLVALMASTPEWLDDLDDEVRADLVMAGKLLAKRSQQALKHNDSGKSEASIFMPPPPSAEDMGEGGEGSTPGTPSGQPGLVSLRQFCELMEEVLATRRGPRAYLAPSPPRKYVPSETYKPQIDERSKQLAAKIRPKDTPLYEVLYQEGSALNQRKKERRVRAEAEMLSTCTFAPKLTSQQLVKSGRVMQGVRDGTWYHKSNAGELDSADSLQQLAALMDEPAPPVQDAWQQEEREAAEAAAAAASTPPRSPVGVSAAAQQLQELQLREAAGDECSPVFKQDSLRSRFSRPSSRQASARLREEAELQAAAAAAVAAGQQASAAAIATGRAAAEAAAAEDESAGEEDESVDEYEGSEEQRQYLELEREVQQMLAATSAAAEAAAHMQSASDQQYLSEILGLAQEQVDAMAPAISHLKGMEPHSSKHSRSPSSMYAESAAASAAASSNGQAGSSSAAAAAARAAYPPQSSFKVSMAALREEEQPQQGPAAAASAVASAAASASPSTSPSKQPSMQRGQLQASPGRQSPSQQSPGALSRKGSQSMSRQASSKAPAAAAAAAAGGLIGSRASSKQLMEELDLFELAAGLGGSSSRKLGM</sequence>
<accession>A0ABY8UKU1</accession>
<feature type="compositionally biased region" description="Low complexity" evidence="1">
    <location>
        <begin position="1031"/>
        <end position="1046"/>
    </location>
</feature>
<evidence type="ECO:0000313" key="3">
    <source>
        <dbReference type="Proteomes" id="UP001244341"/>
    </source>
</evidence>